<dbReference type="CDD" id="cd00030">
    <property type="entry name" value="C2"/>
    <property type="match status" value="1"/>
</dbReference>
<dbReference type="CDD" id="cd19671">
    <property type="entry name" value="UBR-box_UBR4_5_6_7"/>
    <property type="match status" value="1"/>
</dbReference>
<dbReference type="PROSITE" id="PS50004">
    <property type="entry name" value="C2"/>
    <property type="match status" value="1"/>
</dbReference>
<dbReference type="RefSeq" id="XP_004332928.1">
    <property type="nucleotide sequence ID" value="XM_004332880.1"/>
</dbReference>
<dbReference type="InterPro" id="IPR000008">
    <property type="entry name" value="C2_dom"/>
</dbReference>
<feature type="compositionally biased region" description="Low complexity" evidence="3">
    <location>
        <begin position="683"/>
        <end position="695"/>
    </location>
</feature>
<evidence type="ECO:0000256" key="3">
    <source>
        <dbReference type="SAM" id="MobiDB-lite"/>
    </source>
</evidence>
<dbReference type="STRING" id="1257118.L8GCJ2"/>
<dbReference type="Gene3D" id="2.60.40.150">
    <property type="entry name" value="C2 domain"/>
    <property type="match status" value="1"/>
</dbReference>
<dbReference type="EMBL" id="KB008171">
    <property type="protein sequence ID" value="ELR10915.1"/>
    <property type="molecule type" value="Genomic_DNA"/>
</dbReference>
<dbReference type="GO" id="GO:0005509">
    <property type="term" value="F:calcium ion binding"/>
    <property type="evidence" value="ECO:0007669"/>
    <property type="project" value="TreeGrafter"/>
</dbReference>
<feature type="region of interest" description="Disordered" evidence="3">
    <location>
        <begin position="184"/>
        <end position="255"/>
    </location>
</feature>
<dbReference type="VEuPathDB" id="AmoebaDB:ACA1_145570"/>
<dbReference type="SMART" id="SM00239">
    <property type="entry name" value="C2"/>
    <property type="match status" value="1"/>
</dbReference>
<keyword evidence="1" id="KW-0479">Metal-binding</keyword>
<reference evidence="5 6" key="1">
    <citation type="journal article" date="2013" name="Genome Biol.">
        <title>Genome of Acanthamoeba castellanii highlights extensive lateral gene transfer and early evolution of tyrosine kinase signaling.</title>
        <authorList>
            <person name="Clarke M."/>
            <person name="Lohan A.J."/>
            <person name="Liu B."/>
            <person name="Lagkouvardos I."/>
            <person name="Roy S."/>
            <person name="Zafar N."/>
            <person name="Bertelli C."/>
            <person name="Schilde C."/>
            <person name="Kianianmomeni A."/>
            <person name="Burglin T.R."/>
            <person name="Frech C."/>
            <person name="Turcotte B."/>
            <person name="Kopec K.O."/>
            <person name="Synnott J.M."/>
            <person name="Choo C."/>
            <person name="Paponov I."/>
            <person name="Finkler A."/>
            <person name="Soon Heng Tan C."/>
            <person name="Hutchins A.P."/>
            <person name="Weinmeier T."/>
            <person name="Rattei T."/>
            <person name="Chu J.S."/>
            <person name="Gimenez G."/>
            <person name="Irimia M."/>
            <person name="Rigden D.J."/>
            <person name="Fitzpatrick D.A."/>
            <person name="Lorenzo-Morales J."/>
            <person name="Bateman A."/>
            <person name="Chiu C.H."/>
            <person name="Tang P."/>
            <person name="Hegemann P."/>
            <person name="Fromm H."/>
            <person name="Raoult D."/>
            <person name="Greub G."/>
            <person name="Miranda-Saavedra D."/>
            <person name="Chen N."/>
            <person name="Nash P."/>
            <person name="Ginger M.L."/>
            <person name="Horn M."/>
            <person name="Schaap P."/>
            <person name="Caler L."/>
            <person name="Loftus B."/>
        </authorList>
    </citation>
    <scope>NUCLEOTIDE SEQUENCE [LARGE SCALE GENOMIC DNA]</scope>
    <source>
        <strain evidence="5 6">Neff</strain>
    </source>
</reference>
<feature type="region of interest" description="Disordered" evidence="3">
    <location>
        <begin position="680"/>
        <end position="714"/>
    </location>
</feature>
<dbReference type="Pfam" id="PF00168">
    <property type="entry name" value="C2"/>
    <property type="match status" value="1"/>
</dbReference>
<sequence length="714" mass="79360">MEDKPLPKGSFLTVQLVEARNLAAKGHGKNANGSVPYCMITLGGSQTAKSRVHEKTLNPVWNQTFDFLPAKLGDYLYIVVKHKTRALVGLSVDGDLPNFRDDFLGHLSLPMTEFYGKRTVDKWYTLLKNSPKARVSGEIRLKITLGVPGLKYEEEEAPPPSLVKQATALDLAIDEWVITESIKSGTHPAVEDEATAPVAPLEEDDKGKDKGKDKADEAEAEAGSDPDMGTDDISSESESEDEAEEAQWKQREEEAKKRRLAEEEMKLRAEEEEAGREAEAEEAKREKLRQALQAKRLRKIEKEIHDLKEIYDVDTSCLGSSDERCIFLNLHLPVGYPEERPTVELEGSFGDFKEGIIAAFVDYGNEYAANRHKGLVDIVNFFVINYERKFNNAGRAGLAQSAAGRGLLTASNVNGGGRALNRSAWLTASLYVPHTEDYEEEVGEIETSETPTTTAAADGDYDDWDNEGYFFVRNKNDPLELHTKQVQKIFGAYSIHLLRELNEVVIFLEPSFLQEEMAFALGILKDRPITVTLTFQEDYLRSSYLPSVKVEQDENPNFRMRPQLAEITYQFLQQYWPLRFDSAAVLAGIREKITQHEVEAAAVVVKSQAASKPPPAPVAPMPPVAQPSTPPTTYSDALARNLCSYIISGRSYVPQVWYKCLTCTPDGGNQGCCPACAKDEQRTSPFPASSTTSSPPSLPFHLYPPTHPPARRAP</sequence>
<accession>L8GCJ2</accession>
<evidence type="ECO:0000256" key="2">
    <source>
        <dbReference type="ARBA" id="ARBA00022837"/>
    </source>
</evidence>
<protein>
    <recommendedName>
        <fullName evidence="4">C2 domain-containing protein</fullName>
    </recommendedName>
</protein>
<keyword evidence="2" id="KW-0106">Calcium</keyword>
<evidence type="ECO:0000313" key="5">
    <source>
        <dbReference type="EMBL" id="ELR10915.1"/>
    </source>
</evidence>
<dbReference type="AlphaFoldDB" id="L8GCJ2"/>
<proteinExistence type="predicted"/>
<dbReference type="GeneID" id="14911325"/>
<organism evidence="5 6">
    <name type="scientific">Acanthamoeba castellanii (strain ATCC 30010 / Neff)</name>
    <dbReference type="NCBI Taxonomy" id="1257118"/>
    <lineage>
        <taxon>Eukaryota</taxon>
        <taxon>Amoebozoa</taxon>
        <taxon>Discosea</taxon>
        <taxon>Longamoebia</taxon>
        <taxon>Centramoebida</taxon>
        <taxon>Acanthamoebidae</taxon>
        <taxon>Acanthamoeba</taxon>
    </lineage>
</organism>
<dbReference type="OrthoDB" id="67700at2759"/>
<dbReference type="KEGG" id="acan:ACA1_145570"/>
<dbReference type="Proteomes" id="UP000011083">
    <property type="component" value="Unassembled WGS sequence"/>
</dbReference>
<dbReference type="GO" id="GO:0016020">
    <property type="term" value="C:membrane"/>
    <property type="evidence" value="ECO:0007669"/>
    <property type="project" value="TreeGrafter"/>
</dbReference>
<dbReference type="PANTHER" id="PTHR45911">
    <property type="entry name" value="C2 DOMAIN-CONTAINING PROTEIN"/>
    <property type="match status" value="1"/>
</dbReference>
<evidence type="ECO:0000259" key="4">
    <source>
        <dbReference type="PROSITE" id="PS50004"/>
    </source>
</evidence>
<dbReference type="InterPro" id="IPR035892">
    <property type="entry name" value="C2_domain_sf"/>
</dbReference>
<keyword evidence="6" id="KW-1185">Reference proteome</keyword>
<feature type="compositionally biased region" description="Acidic residues" evidence="3">
    <location>
        <begin position="218"/>
        <end position="245"/>
    </location>
</feature>
<gene>
    <name evidence="5" type="ORF">ACA1_145570</name>
</gene>
<feature type="domain" description="C2" evidence="4">
    <location>
        <begin position="1"/>
        <end position="124"/>
    </location>
</feature>
<evidence type="ECO:0000313" key="6">
    <source>
        <dbReference type="Proteomes" id="UP000011083"/>
    </source>
</evidence>
<dbReference type="PANTHER" id="PTHR45911:SF4">
    <property type="entry name" value="MULTIPLE C2 AND TRANSMEMBRANE DOMAIN-CONTAINING PROTEIN"/>
    <property type="match status" value="1"/>
</dbReference>
<name>L8GCJ2_ACACF</name>
<feature type="compositionally biased region" description="Basic and acidic residues" evidence="3">
    <location>
        <begin position="205"/>
        <end position="217"/>
    </location>
</feature>
<feature type="compositionally biased region" description="Basic and acidic residues" evidence="3">
    <location>
        <begin position="246"/>
        <end position="255"/>
    </location>
</feature>
<evidence type="ECO:0000256" key="1">
    <source>
        <dbReference type="ARBA" id="ARBA00022723"/>
    </source>
</evidence>
<dbReference type="SUPFAM" id="SSF49562">
    <property type="entry name" value="C2 domain (Calcium/lipid-binding domain, CaLB)"/>
    <property type="match status" value="1"/>
</dbReference>